<comment type="caution">
    <text evidence="3">The sequence shown here is derived from an EMBL/GenBank/DDBJ whole genome shotgun (WGS) entry which is preliminary data.</text>
</comment>
<dbReference type="InterPro" id="IPR013901">
    <property type="entry name" value="Anthrone_oxy"/>
</dbReference>
<dbReference type="EMBL" id="JAVRRL010000040">
    <property type="protein sequence ID" value="KAK5111368.1"/>
    <property type="molecule type" value="Genomic_DNA"/>
</dbReference>
<dbReference type="AlphaFoldDB" id="A0AAN7YJJ9"/>
<keyword evidence="1" id="KW-0812">Transmembrane</keyword>
<keyword evidence="1" id="KW-1133">Transmembrane helix</keyword>
<dbReference type="Proteomes" id="UP001310890">
    <property type="component" value="Unassembled WGS sequence"/>
</dbReference>
<accession>A0AAN7YJJ9</accession>
<dbReference type="Pfam" id="PF08592">
    <property type="entry name" value="Anthrone_oxy"/>
    <property type="match status" value="1"/>
</dbReference>
<keyword evidence="2" id="KW-0732">Signal</keyword>
<proteinExistence type="predicted"/>
<evidence type="ECO:0000313" key="4">
    <source>
        <dbReference type="Proteomes" id="UP001310890"/>
    </source>
</evidence>
<organism evidence="3 4">
    <name type="scientific">Meristemomyces frigidus</name>
    <dbReference type="NCBI Taxonomy" id="1508187"/>
    <lineage>
        <taxon>Eukaryota</taxon>
        <taxon>Fungi</taxon>
        <taxon>Dikarya</taxon>
        <taxon>Ascomycota</taxon>
        <taxon>Pezizomycotina</taxon>
        <taxon>Dothideomycetes</taxon>
        <taxon>Dothideomycetidae</taxon>
        <taxon>Mycosphaerellales</taxon>
        <taxon>Teratosphaeriaceae</taxon>
        <taxon>Meristemomyces</taxon>
    </lineage>
</organism>
<evidence type="ECO:0000256" key="1">
    <source>
        <dbReference type="SAM" id="Phobius"/>
    </source>
</evidence>
<protein>
    <recommendedName>
        <fullName evidence="5">DUF1772-domain-containing protein</fullName>
    </recommendedName>
</protein>
<feature type="chain" id="PRO_5042833546" description="DUF1772-domain-containing protein" evidence="2">
    <location>
        <begin position="20"/>
        <end position="196"/>
    </location>
</feature>
<sequence length="196" mass="21007">MASALIMTGPLWFFTPIQVATTVIAGMNCGASTLQSPLTWPLLQDEAIPAQYSGKQTEWLLHGSEIIFPPFNGVCTVANLVMAAYCYYKRNDGLATSAIASAKLPYTALAFALHVATTVYTLTIMAPYNQKLKVASRKINASVEKGEEKSSATQQEGIREFRDAQAVWKARNYGRGAVMLAAAVANAVALKVSAGL</sequence>
<keyword evidence="1" id="KW-0472">Membrane</keyword>
<evidence type="ECO:0000313" key="3">
    <source>
        <dbReference type="EMBL" id="KAK5111368.1"/>
    </source>
</evidence>
<gene>
    <name evidence="3" type="ORF">LTR62_005208</name>
</gene>
<feature type="transmembrane region" description="Helical" evidence="1">
    <location>
        <begin position="66"/>
        <end position="88"/>
    </location>
</feature>
<name>A0AAN7YJJ9_9PEZI</name>
<evidence type="ECO:0008006" key="5">
    <source>
        <dbReference type="Google" id="ProtNLM"/>
    </source>
</evidence>
<feature type="signal peptide" evidence="2">
    <location>
        <begin position="1"/>
        <end position="19"/>
    </location>
</feature>
<reference evidence="3" key="1">
    <citation type="submission" date="2023-08" db="EMBL/GenBank/DDBJ databases">
        <title>Black Yeasts Isolated from many extreme environments.</title>
        <authorList>
            <person name="Coleine C."/>
            <person name="Stajich J.E."/>
            <person name="Selbmann L."/>
        </authorList>
    </citation>
    <scope>NUCLEOTIDE SEQUENCE</scope>
    <source>
        <strain evidence="3">CCFEE 5401</strain>
    </source>
</reference>
<evidence type="ECO:0000256" key="2">
    <source>
        <dbReference type="SAM" id="SignalP"/>
    </source>
</evidence>
<feature type="transmembrane region" description="Helical" evidence="1">
    <location>
        <begin position="108"/>
        <end position="128"/>
    </location>
</feature>